<organism evidence="2 3">
    <name type="scientific">Arthrobacter terricola</name>
    <dbReference type="NCBI Taxonomy" id="2547396"/>
    <lineage>
        <taxon>Bacteria</taxon>
        <taxon>Bacillati</taxon>
        <taxon>Actinomycetota</taxon>
        <taxon>Actinomycetes</taxon>
        <taxon>Micrococcales</taxon>
        <taxon>Micrococcaceae</taxon>
        <taxon>Arthrobacter</taxon>
    </lineage>
</organism>
<protein>
    <submittedName>
        <fullName evidence="2">Uncharacterized protein</fullName>
    </submittedName>
</protein>
<proteinExistence type="predicted"/>
<feature type="transmembrane region" description="Helical" evidence="1">
    <location>
        <begin position="56"/>
        <end position="79"/>
    </location>
</feature>
<keyword evidence="1" id="KW-0812">Transmembrane</keyword>
<evidence type="ECO:0000313" key="3">
    <source>
        <dbReference type="Proteomes" id="UP000295511"/>
    </source>
</evidence>
<comment type="caution">
    <text evidence="2">The sequence shown here is derived from an EMBL/GenBank/DDBJ whole genome shotgun (WGS) entry which is preliminary data.</text>
</comment>
<evidence type="ECO:0000256" key="1">
    <source>
        <dbReference type="SAM" id="Phobius"/>
    </source>
</evidence>
<keyword evidence="3" id="KW-1185">Reference proteome</keyword>
<dbReference type="EMBL" id="SMRU01000034">
    <property type="protein sequence ID" value="TDF91012.1"/>
    <property type="molecule type" value="Genomic_DNA"/>
</dbReference>
<reference evidence="2 3" key="1">
    <citation type="submission" date="2019-03" db="EMBL/GenBank/DDBJ databases">
        <title>Whole genome sequence of Arthrobacter sp JH1-1.</title>
        <authorList>
            <person name="Trinh H.N."/>
        </authorList>
    </citation>
    <scope>NUCLEOTIDE SEQUENCE [LARGE SCALE GENOMIC DNA]</scope>
    <source>
        <strain evidence="2 3">JH1-1</strain>
    </source>
</reference>
<dbReference type="AlphaFoldDB" id="A0A4R5K833"/>
<feature type="transmembrane region" description="Helical" evidence="1">
    <location>
        <begin position="12"/>
        <end position="36"/>
    </location>
</feature>
<feature type="transmembrane region" description="Helical" evidence="1">
    <location>
        <begin position="100"/>
        <end position="122"/>
    </location>
</feature>
<gene>
    <name evidence="2" type="ORF">E1809_22010</name>
</gene>
<accession>A0A4R5K833</accession>
<dbReference type="RefSeq" id="WP_133206391.1">
    <property type="nucleotide sequence ID" value="NZ_SMRU01000034.1"/>
</dbReference>
<name>A0A4R5K833_9MICC</name>
<sequence>MGSESKSIAWPWPVIGRAAAGLCAVANLSILGVIIVDAVTSSTAAVLAAMAPPKGPLGLLAFGVHASIILGAVVAVNSLPGPGYGKNIFRRNDLSGLRKAAPALPLLAVSFLLYWCGFMGVTEFAWRHNQPWSDIAAVSADTAVLGAAAFALWLILVALGMRSPHSPGNTPPEQP</sequence>
<evidence type="ECO:0000313" key="2">
    <source>
        <dbReference type="EMBL" id="TDF91012.1"/>
    </source>
</evidence>
<keyword evidence="1" id="KW-0472">Membrane</keyword>
<dbReference type="Proteomes" id="UP000295511">
    <property type="component" value="Unassembled WGS sequence"/>
</dbReference>
<keyword evidence="1" id="KW-1133">Transmembrane helix</keyword>
<feature type="transmembrane region" description="Helical" evidence="1">
    <location>
        <begin position="142"/>
        <end position="161"/>
    </location>
</feature>